<evidence type="ECO:0000313" key="13">
    <source>
        <dbReference type="EMBL" id="MBM3226760.1"/>
    </source>
</evidence>
<evidence type="ECO:0000256" key="11">
    <source>
        <dbReference type="ARBA" id="ARBA00023204"/>
    </source>
</evidence>
<evidence type="ECO:0000256" key="4">
    <source>
        <dbReference type="ARBA" id="ARBA00019403"/>
    </source>
</evidence>
<gene>
    <name evidence="13" type="ORF">FJZ47_23600</name>
</gene>
<dbReference type="InterPro" id="IPR005273">
    <property type="entry name" value="Ura-DNA_glyco_family4"/>
</dbReference>
<evidence type="ECO:0000256" key="10">
    <source>
        <dbReference type="ARBA" id="ARBA00023014"/>
    </source>
</evidence>
<comment type="caution">
    <text evidence="13">The sequence shown here is derived from an EMBL/GenBank/DDBJ whole genome shotgun (WGS) entry which is preliminary data.</text>
</comment>
<dbReference type="SUPFAM" id="SSF52141">
    <property type="entry name" value="Uracil-DNA glycosylase-like"/>
    <property type="match status" value="1"/>
</dbReference>
<reference evidence="13" key="1">
    <citation type="submission" date="2019-03" db="EMBL/GenBank/DDBJ databases">
        <title>Lake Tanganyika Metagenome-Assembled Genomes (MAGs).</title>
        <authorList>
            <person name="Tran P."/>
        </authorList>
    </citation>
    <scope>NUCLEOTIDE SEQUENCE</scope>
    <source>
        <strain evidence="13">K_DeepCast_65m_m2_066</strain>
    </source>
</reference>
<evidence type="ECO:0000256" key="2">
    <source>
        <dbReference type="ARBA" id="ARBA00006521"/>
    </source>
</evidence>
<evidence type="ECO:0000256" key="6">
    <source>
        <dbReference type="ARBA" id="ARBA00022723"/>
    </source>
</evidence>
<proteinExistence type="inferred from homology"/>
<evidence type="ECO:0000256" key="5">
    <source>
        <dbReference type="ARBA" id="ARBA00022485"/>
    </source>
</evidence>
<dbReference type="PANTHER" id="PTHR33693">
    <property type="entry name" value="TYPE-5 URACIL-DNA GLYCOSYLASE"/>
    <property type="match status" value="1"/>
</dbReference>
<dbReference type="SMART" id="SM00986">
    <property type="entry name" value="UDG"/>
    <property type="match status" value="1"/>
</dbReference>
<dbReference type="InterPro" id="IPR005122">
    <property type="entry name" value="Uracil-DNA_glycosylase-like"/>
</dbReference>
<evidence type="ECO:0000256" key="3">
    <source>
        <dbReference type="ARBA" id="ARBA00012030"/>
    </source>
</evidence>
<keyword evidence="7" id="KW-0227">DNA damage</keyword>
<dbReference type="SMART" id="SM00987">
    <property type="entry name" value="UreE_C"/>
    <property type="match status" value="1"/>
</dbReference>
<evidence type="ECO:0000256" key="8">
    <source>
        <dbReference type="ARBA" id="ARBA00022801"/>
    </source>
</evidence>
<evidence type="ECO:0000259" key="12">
    <source>
        <dbReference type="SMART" id="SM00986"/>
    </source>
</evidence>
<keyword evidence="5" id="KW-0004">4Fe-4S</keyword>
<sequence>ALHQGRTQVVFGTGDPAAALVFVGEAPGHDEDRQGEPFVGAAGQLLNRIIVAMGLTREQVYILNVIKCRPPQNRNPRPEEIAACRPIWQQQLSYLQPRVLCTLGTFATQTLLQTEEKISRLRGRWHRFGDIQVMPTYHPAFLLRNPRHKRAVWEDMQMIQRVLGLR</sequence>
<keyword evidence="6" id="KW-0479">Metal-binding</keyword>
<dbReference type="InterPro" id="IPR036895">
    <property type="entry name" value="Uracil-DNA_glycosylase-like_sf"/>
</dbReference>
<keyword evidence="9" id="KW-0408">Iron</keyword>
<dbReference type="GO" id="GO:0006281">
    <property type="term" value="P:DNA repair"/>
    <property type="evidence" value="ECO:0007669"/>
    <property type="project" value="UniProtKB-KW"/>
</dbReference>
<evidence type="ECO:0000256" key="1">
    <source>
        <dbReference type="ARBA" id="ARBA00001400"/>
    </source>
</evidence>
<dbReference type="GO" id="GO:0046872">
    <property type="term" value="F:metal ion binding"/>
    <property type="evidence" value="ECO:0007669"/>
    <property type="project" value="UniProtKB-KW"/>
</dbReference>
<evidence type="ECO:0000256" key="7">
    <source>
        <dbReference type="ARBA" id="ARBA00022763"/>
    </source>
</evidence>
<feature type="non-terminal residue" evidence="13">
    <location>
        <position position="1"/>
    </location>
</feature>
<dbReference type="Proteomes" id="UP000712673">
    <property type="component" value="Unassembled WGS sequence"/>
</dbReference>
<accession>A0A937W6R5</accession>
<evidence type="ECO:0000256" key="9">
    <source>
        <dbReference type="ARBA" id="ARBA00023004"/>
    </source>
</evidence>
<dbReference type="GO" id="GO:0004844">
    <property type="term" value="F:uracil DNA N-glycosylase activity"/>
    <property type="evidence" value="ECO:0007669"/>
    <property type="project" value="UniProtKB-EC"/>
</dbReference>
<dbReference type="Gene3D" id="3.40.470.10">
    <property type="entry name" value="Uracil-DNA glycosylase-like domain"/>
    <property type="match status" value="1"/>
</dbReference>
<dbReference type="InterPro" id="IPR051536">
    <property type="entry name" value="UDG_Type-4/5"/>
</dbReference>
<protein>
    <recommendedName>
        <fullName evidence="4">Type-4 uracil-DNA glycosylase</fullName>
        <ecNumber evidence="3">3.2.2.27</ecNumber>
    </recommendedName>
</protein>
<comment type="similarity">
    <text evidence="2">Belongs to the uracil-DNA glycosylase (UDG) superfamily. Type 4 (UDGa) family.</text>
</comment>
<evidence type="ECO:0000313" key="14">
    <source>
        <dbReference type="Proteomes" id="UP000712673"/>
    </source>
</evidence>
<dbReference type="NCBIfam" id="TIGR00758">
    <property type="entry name" value="UDG_fam4"/>
    <property type="match status" value="1"/>
</dbReference>
<comment type="catalytic activity">
    <reaction evidence="1">
        <text>Hydrolyzes single-stranded DNA or mismatched double-stranded DNA and polynucleotides, releasing free uracil.</text>
        <dbReference type="EC" id="3.2.2.27"/>
    </reaction>
</comment>
<organism evidence="13 14">
    <name type="scientific">Tectimicrobiota bacterium</name>
    <dbReference type="NCBI Taxonomy" id="2528274"/>
    <lineage>
        <taxon>Bacteria</taxon>
        <taxon>Pseudomonadati</taxon>
        <taxon>Nitrospinota/Tectimicrobiota group</taxon>
        <taxon>Candidatus Tectimicrobiota</taxon>
    </lineage>
</organism>
<dbReference type="Pfam" id="PF03167">
    <property type="entry name" value="UDG"/>
    <property type="match status" value="1"/>
</dbReference>
<dbReference type="EC" id="3.2.2.27" evidence="3"/>
<dbReference type="GO" id="GO:0051539">
    <property type="term" value="F:4 iron, 4 sulfur cluster binding"/>
    <property type="evidence" value="ECO:0007669"/>
    <property type="project" value="UniProtKB-KW"/>
</dbReference>
<keyword evidence="11" id="KW-0234">DNA repair</keyword>
<dbReference type="EMBL" id="VGLS01001039">
    <property type="protein sequence ID" value="MBM3226760.1"/>
    <property type="molecule type" value="Genomic_DNA"/>
</dbReference>
<dbReference type="AlphaFoldDB" id="A0A937W6R5"/>
<feature type="domain" description="Uracil-DNA glycosylase-like" evidence="12">
    <location>
        <begin position="11"/>
        <end position="157"/>
    </location>
</feature>
<dbReference type="CDD" id="cd10030">
    <property type="entry name" value="UDG-F4_TTUDGA_SPO1dp_like"/>
    <property type="match status" value="1"/>
</dbReference>
<keyword evidence="8" id="KW-0378">Hydrolase</keyword>
<dbReference type="PANTHER" id="PTHR33693:SF1">
    <property type="entry name" value="TYPE-4 URACIL-DNA GLYCOSYLASE"/>
    <property type="match status" value="1"/>
</dbReference>
<name>A0A937W6R5_UNCTE</name>
<keyword evidence="10" id="KW-0411">Iron-sulfur</keyword>